<proteinExistence type="predicted"/>
<protein>
    <submittedName>
        <fullName evidence="1">Uncharacterized protein</fullName>
    </submittedName>
</protein>
<accession>A0A649VUA9</accession>
<name>A0A649VUA9_9CAUD</name>
<dbReference type="EMBL" id="MN586047">
    <property type="protein sequence ID" value="QGJ95851.1"/>
    <property type="molecule type" value="Genomic_DNA"/>
</dbReference>
<dbReference type="KEGG" id="vg:63026920"/>
<dbReference type="Proteomes" id="UP000425480">
    <property type="component" value="Segment"/>
</dbReference>
<sequence>MNRPIVPRWLYDEAERRGYDMHPFVRYNPDMPVPRTIEPRICRRRAISSLPNTLHLMRAPMQRRVPRWALPPRGSLTGPAATMAAITARVHLMRHAAVWRGGVYADWLADVGRMVADDAAGRRRAVATDEVAALVALDFRSSTMTDLEHWVINSQTSTIADLIAFDDQPREPATVWRNPWLPAAAPWPFL</sequence>
<evidence type="ECO:0000313" key="2">
    <source>
        <dbReference type="Proteomes" id="UP000425480"/>
    </source>
</evidence>
<organism evidence="1 2">
    <name type="scientific">Gordonia phage EMoore</name>
    <dbReference type="NCBI Taxonomy" id="2656534"/>
    <lineage>
        <taxon>Viruses</taxon>
        <taxon>Duplodnaviria</taxon>
        <taxon>Heunggongvirae</taxon>
        <taxon>Uroviricota</taxon>
        <taxon>Caudoviricetes</taxon>
        <taxon>Stackebrandtviridae</taxon>
        <taxon>Schenleyvirinae</taxon>
        <taxon>Leonardvirus</taxon>
        <taxon>Leonardvirus emoore</taxon>
    </lineage>
</organism>
<reference evidence="1 2" key="1">
    <citation type="submission" date="2019-10" db="EMBL/GenBank/DDBJ databases">
        <authorList>
            <person name="Case Z.W."/>
            <person name="Garlena R.A."/>
            <person name="Russell D.A."/>
            <person name="Pope W.H."/>
            <person name="Jacobs-Sera D."/>
            <person name="Hatfull G.F."/>
        </authorList>
    </citation>
    <scope>NUCLEOTIDE SEQUENCE [LARGE SCALE GENOMIC DNA]</scope>
</reference>
<dbReference type="GeneID" id="63026920"/>
<keyword evidence="2" id="KW-1185">Reference proteome</keyword>
<dbReference type="RefSeq" id="YP_010002372.1">
    <property type="nucleotide sequence ID" value="NC_053243.1"/>
</dbReference>
<evidence type="ECO:0000313" key="1">
    <source>
        <dbReference type="EMBL" id="QGJ95851.1"/>
    </source>
</evidence>
<gene>
    <name evidence="1" type="primary">66</name>
    <name evidence="1" type="ORF">SEA_EMOORE_66</name>
</gene>